<dbReference type="RefSeq" id="WP_188452314.1">
    <property type="nucleotide sequence ID" value="NZ_BMFS01000008.1"/>
</dbReference>
<feature type="repeat" description="TPR" evidence="2">
    <location>
        <begin position="199"/>
        <end position="232"/>
    </location>
</feature>
<keyword evidence="1" id="KW-0574">Periplasm</keyword>
<dbReference type="InterPro" id="IPR034706">
    <property type="entry name" value="CpoB"/>
</dbReference>
<feature type="compositionally biased region" description="Basic and acidic residues" evidence="3">
    <location>
        <begin position="273"/>
        <end position="287"/>
    </location>
</feature>
<reference evidence="5" key="1">
    <citation type="journal article" date="2019" name="Int. J. Syst. Evol. Microbiol.">
        <title>The Global Catalogue of Microorganisms (GCM) 10K type strain sequencing project: providing services to taxonomists for standard genome sequencing and annotation.</title>
        <authorList>
            <consortium name="The Broad Institute Genomics Platform"/>
            <consortium name="The Broad Institute Genome Sequencing Center for Infectious Disease"/>
            <person name="Wu L."/>
            <person name="Ma J."/>
        </authorList>
    </citation>
    <scope>NUCLEOTIDE SEQUENCE [LARGE SCALE GENOMIC DNA]</scope>
    <source>
        <strain evidence="5">CGMCC 1.12766</strain>
    </source>
</reference>
<sequence length="287" mass="30622" precursor="true">MRWLVSLLIGLGLLAGTAQAQSSRALTMRMDAIEARLNQMEQQSLAGDPVAESLLMRVEALEREQRALTGELETLTFENRRLRQEIDRLNTAMRRVLAGEAGNLAVTDPDDPHADARAAATRPMSLQGNNLPTEPLDGDGGGGAGTSASSGSAGAASAPSDPDEAFASARARLLDGDFAGAQERFAGFVQTHDGHPMTGQAWYWLGETHFAQGNYQDAADAYMASLRADRRGERGPDALVRLGASLYAMEQGAAACNVLGSFGQEYPNASAEARQRAERERSRAGCR</sequence>
<feature type="chain" id="PRO_5044911824" description="Cell division coordinator CpoB" evidence="1">
    <location>
        <begin position="21"/>
        <end position="287"/>
    </location>
</feature>
<evidence type="ECO:0000256" key="3">
    <source>
        <dbReference type="SAM" id="MobiDB-lite"/>
    </source>
</evidence>
<evidence type="ECO:0000256" key="1">
    <source>
        <dbReference type="HAMAP-Rule" id="MF_02066"/>
    </source>
</evidence>
<evidence type="ECO:0000256" key="2">
    <source>
        <dbReference type="PROSITE-ProRule" id="PRU00339"/>
    </source>
</evidence>
<dbReference type="HAMAP" id="MF_02066">
    <property type="entry name" value="CpoB"/>
    <property type="match status" value="1"/>
</dbReference>
<comment type="function">
    <text evidence="1">Mediates coordination of peptidoglycan synthesis and outer membrane constriction during cell division.</text>
</comment>
<dbReference type="Gene3D" id="1.25.40.10">
    <property type="entry name" value="Tetratricopeptide repeat domain"/>
    <property type="match status" value="1"/>
</dbReference>
<feature type="coiled-coil region" evidence="1">
    <location>
        <begin position="23"/>
        <end position="92"/>
    </location>
</feature>
<comment type="similarity">
    <text evidence="1">Belongs to the CpoB family.</text>
</comment>
<feature type="signal peptide" evidence="1">
    <location>
        <begin position="1"/>
        <end position="20"/>
    </location>
</feature>
<keyword evidence="1" id="KW-0732">Signal</keyword>
<keyword evidence="1" id="KW-0175">Coiled coil</keyword>
<dbReference type="InterPro" id="IPR019734">
    <property type="entry name" value="TPR_rpt"/>
</dbReference>
<keyword evidence="1" id="KW-0131">Cell cycle</keyword>
<organism evidence="4 5">
    <name type="scientific">Glycocaulis albus</name>
    <dbReference type="NCBI Taxonomy" id="1382801"/>
    <lineage>
        <taxon>Bacteria</taxon>
        <taxon>Pseudomonadati</taxon>
        <taxon>Pseudomonadota</taxon>
        <taxon>Alphaproteobacteria</taxon>
        <taxon>Maricaulales</taxon>
        <taxon>Maricaulaceae</taxon>
        <taxon>Glycocaulis</taxon>
    </lineage>
</organism>
<comment type="caution">
    <text evidence="4">The sequence shown here is derived from an EMBL/GenBank/DDBJ whole genome shotgun (WGS) entry which is preliminary data.</text>
</comment>
<name>A0ABQ1XT90_9PROT</name>
<dbReference type="Proteomes" id="UP000648722">
    <property type="component" value="Unassembled WGS sequence"/>
</dbReference>
<feature type="compositionally biased region" description="Low complexity" evidence="3">
    <location>
        <begin position="146"/>
        <end position="164"/>
    </location>
</feature>
<dbReference type="PROSITE" id="PS50005">
    <property type="entry name" value="TPR"/>
    <property type="match status" value="1"/>
</dbReference>
<dbReference type="Pfam" id="PF13174">
    <property type="entry name" value="TPR_6"/>
    <property type="match status" value="1"/>
</dbReference>
<dbReference type="SUPFAM" id="SSF48452">
    <property type="entry name" value="TPR-like"/>
    <property type="match status" value="1"/>
</dbReference>
<proteinExistence type="inferred from homology"/>
<gene>
    <name evidence="1" type="primary">cpoB</name>
    <name evidence="4" type="ORF">GCM10007420_18670</name>
</gene>
<feature type="region of interest" description="Disordered" evidence="3">
    <location>
        <begin position="121"/>
        <end position="164"/>
    </location>
</feature>
<comment type="subcellular location">
    <subcellularLocation>
        <location evidence="1">Periplasm</location>
    </subcellularLocation>
</comment>
<dbReference type="EMBL" id="BMFS01000008">
    <property type="protein sequence ID" value="GGH02655.1"/>
    <property type="molecule type" value="Genomic_DNA"/>
</dbReference>
<protein>
    <recommendedName>
        <fullName evidence="1">Cell division coordinator CpoB</fullName>
    </recommendedName>
</protein>
<keyword evidence="5" id="KW-1185">Reference proteome</keyword>
<keyword evidence="2" id="KW-0802">TPR repeat</keyword>
<dbReference type="InterPro" id="IPR011990">
    <property type="entry name" value="TPR-like_helical_dom_sf"/>
</dbReference>
<feature type="region of interest" description="Disordered" evidence="3">
    <location>
        <begin position="268"/>
        <end position="287"/>
    </location>
</feature>
<evidence type="ECO:0000313" key="4">
    <source>
        <dbReference type="EMBL" id="GGH02655.1"/>
    </source>
</evidence>
<dbReference type="Pfam" id="PF13432">
    <property type="entry name" value="TPR_16"/>
    <property type="match status" value="1"/>
</dbReference>
<keyword evidence="1" id="KW-0132">Cell division</keyword>
<accession>A0ABQ1XT90</accession>
<evidence type="ECO:0000313" key="5">
    <source>
        <dbReference type="Proteomes" id="UP000648722"/>
    </source>
</evidence>